<feature type="coiled-coil region" evidence="1">
    <location>
        <begin position="38"/>
        <end position="65"/>
    </location>
</feature>
<dbReference type="InterPro" id="IPR008042">
    <property type="entry name" value="Retrotrans_Pao"/>
</dbReference>
<feature type="compositionally biased region" description="Polar residues" evidence="2">
    <location>
        <begin position="297"/>
        <end position="308"/>
    </location>
</feature>
<name>A0A183FQS2_HELPZ</name>
<organism evidence="4 5">
    <name type="scientific">Heligmosomoides polygyrus</name>
    <name type="common">Parasitic roundworm</name>
    <dbReference type="NCBI Taxonomy" id="6339"/>
    <lineage>
        <taxon>Eukaryota</taxon>
        <taxon>Metazoa</taxon>
        <taxon>Ecdysozoa</taxon>
        <taxon>Nematoda</taxon>
        <taxon>Chromadorea</taxon>
        <taxon>Rhabditida</taxon>
        <taxon>Rhabditina</taxon>
        <taxon>Rhabditomorpha</taxon>
        <taxon>Strongyloidea</taxon>
        <taxon>Heligmosomidae</taxon>
        <taxon>Heligmosomoides</taxon>
    </lineage>
</organism>
<evidence type="ECO:0000313" key="3">
    <source>
        <dbReference type="EMBL" id="VDO83723.1"/>
    </source>
</evidence>
<dbReference type="OrthoDB" id="5864015at2759"/>
<dbReference type="EMBL" id="UZAH01026652">
    <property type="protein sequence ID" value="VDO83723.1"/>
    <property type="molecule type" value="Genomic_DNA"/>
</dbReference>
<dbReference type="AlphaFoldDB" id="A0A183FQS2"/>
<evidence type="ECO:0000256" key="1">
    <source>
        <dbReference type="SAM" id="Coils"/>
    </source>
</evidence>
<keyword evidence="4" id="KW-1185">Reference proteome</keyword>
<reference evidence="3 4" key="1">
    <citation type="submission" date="2018-11" db="EMBL/GenBank/DDBJ databases">
        <authorList>
            <consortium name="Pathogen Informatics"/>
        </authorList>
    </citation>
    <scope>NUCLEOTIDE SEQUENCE [LARGE SCALE GENOMIC DNA]</scope>
</reference>
<feature type="compositionally biased region" description="Polar residues" evidence="2">
    <location>
        <begin position="333"/>
        <end position="342"/>
    </location>
</feature>
<dbReference type="WBParaSite" id="HPBE_0001011201-mRNA-1">
    <property type="protein sequence ID" value="HPBE_0001011201-mRNA-1"/>
    <property type="gene ID" value="HPBE_0001011201"/>
</dbReference>
<protein>
    <submittedName>
        <fullName evidence="5">DUF1758 domain-containing protein</fullName>
    </submittedName>
</protein>
<evidence type="ECO:0000313" key="5">
    <source>
        <dbReference type="WBParaSite" id="HPBE_0001011201-mRNA-1"/>
    </source>
</evidence>
<keyword evidence="1" id="KW-0175">Coiled coil</keyword>
<evidence type="ECO:0000256" key="2">
    <source>
        <dbReference type="SAM" id="MobiDB-lite"/>
    </source>
</evidence>
<gene>
    <name evidence="3" type="ORF">HPBE_LOCUS10113</name>
</gene>
<feature type="region of interest" description="Disordered" evidence="2">
    <location>
        <begin position="278"/>
        <end position="342"/>
    </location>
</feature>
<accession>A0A3P7ZZ52</accession>
<proteinExistence type="predicted"/>
<accession>A0A183FQS2</accession>
<reference evidence="5" key="2">
    <citation type="submission" date="2019-09" db="UniProtKB">
        <authorList>
            <consortium name="WormBaseParasite"/>
        </authorList>
    </citation>
    <scope>IDENTIFICATION</scope>
</reference>
<evidence type="ECO:0000313" key="4">
    <source>
        <dbReference type="Proteomes" id="UP000050761"/>
    </source>
</evidence>
<dbReference type="Proteomes" id="UP000050761">
    <property type="component" value="Unassembled WGS sequence"/>
</dbReference>
<feature type="compositionally biased region" description="Basic and acidic residues" evidence="2">
    <location>
        <begin position="283"/>
        <end position="295"/>
    </location>
</feature>
<dbReference type="Pfam" id="PF05380">
    <property type="entry name" value="Peptidase_A17"/>
    <property type="match status" value="1"/>
</dbReference>
<feature type="region of interest" description="Disordered" evidence="2">
    <location>
        <begin position="703"/>
        <end position="724"/>
    </location>
</feature>
<sequence length="724" mass="81132">MTKRINVISEWIGNTTPLLDFPPEEDQRRRVHKYRMILSTCEDHIERLESSLNALANAHDNVEASAKDEVEFSKYIDNALDVVMALHNHRERLSCTCSANSARTESQRQLFEQLSAIVTQLKDHGEHIDNYLTVNTVLQKFHTRIQKAAMDKSIRNDNCSARWTLGAWLDTIDEIISQEEKCKEMMSVYLTQEVFPRKPANTRTPSKRIQNGCEYCAQQGHRWNSCQDIPTPSAKRTFLIDTHRCLNCGSSTHQVAACSSGNCRRCNGRHHTATCTRTSEQLLNKEMRETPDPRRATTPQQPRNAKQTPTERKPTRSSKQLAVATETKETEPSTEGLQQDTVVLQTHKQDPIKTATRNKEVLLAGTAQVLDSQNRMHDTVVLLDTGSELSFISNELADNLAMPTVESTTLSISTFSLQLPAVKQCDITELKMNDIEGRQYNLRLHKTEHITDAIEQADLGPDDLAFIAQHTITLSLPKKTSKLQPQILLGCDYLWNFILPIVKLILPSGLQLIPTKFGYIISGCQAQRSEPHTMFVFTDASKIAMAACVYIGSPSSTNLIIAKSKLPTLKAVTTIPKLEMNALTLGARLAHFSYSSLRASSNVHQILFFSDSEIALGWIKAPPDRKAAGVLVTNRLEEIRRIVEDLHAQGVQCLFGHIPTAENPADLGTRGSDIASSELWWKGPQLIQGDIIRTLEYQRMSPIHPRESSEDEDTTLHTMVASLA</sequence>